<dbReference type="Proteomes" id="UP001244787">
    <property type="component" value="Unassembled WGS sequence"/>
</dbReference>
<dbReference type="Gene3D" id="2.30.110.10">
    <property type="entry name" value="Electron Transport, Fmn-binding Protein, Chain A"/>
    <property type="match status" value="1"/>
</dbReference>
<evidence type="ECO:0000313" key="1">
    <source>
        <dbReference type="EMBL" id="MDN3725101.1"/>
    </source>
</evidence>
<comment type="caution">
    <text evidence="1">The sequence shown here is derived from an EMBL/GenBank/DDBJ whole genome shotgun (WGS) entry which is preliminary data.</text>
</comment>
<sequence>MYQPPKYKNNDPEYIFRSIKQHPFATVVMRGEELLATHIPVLVDGTASDYKLFAHIANHNPMREHLMDHKEMLLIFKGPDAYVSSSWYADPNIPTWDYTAVHINAKIQLQTEEELHWSLDQLIDHFEKDQSHPIASKDIPDDMWAENFKNITGFWLFPFKAVGIEKLHQGFEKKDIITIKKKLNDTAECPLHPISKLLNEKHDL</sequence>
<evidence type="ECO:0000313" key="2">
    <source>
        <dbReference type="Proteomes" id="UP001244787"/>
    </source>
</evidence>
<proteinExistence type="predicted"/>
<dbReference type="Pfam" id="PF04299">
    <property type="entry name" value="FMN_bind_2"/>
    <property type="match status" value="1"/>
</dbReference>
<reference evidence="1 2" key="1">
    <citation type="submission" date="2023-06" db="EMBL/GenBank/DDBJ databases">
        <authorList>
            <person name="Ye Y.-Q."/>
            <person name="Du Z.-J."/>
        </authorList>
    </citation>
    <scope>NUCLEOTIDE SEQUENCE [LARGE SCALE GENOMIC DNA]</scope>
    <source>
        <strain evidence="1 2">SDUM287046</strain>
    </source>
</reference>
<dbReference type="PANTHER" id="PTHR35802">
    <property type="entry name" value="PROTEASE SYNTHASE AND SPORULATION PROTEIN PAI 2"/>
    <property type="match status" value="1"/>
</dbReference>
<name>A0ABT8DI72_9FLAO</name>
<dbReference type="PANTHER" id="PTHR35802:SF1">
    <property type="entry name" value="PROTEASE SYNTHASE AND SPORULATION PROTEIN PAI 2"/>
    <property type="match status" value="1"/>
</dbReference>
<dbReference type="RefSeq" id="WP_290255190.1">
    <property type="nucleotide sequence ID" value="NZ_JAUGQQ010000009.1"/>
</dbReference>
<dbReference type="InterPro" id="IPR012349">
    <property type="entry name" value="Split_barrel_FMN-bd"/>
</dbReference>
<gene>
    <name evidence="1" type="ORF">QRD02_11960</name>
</gene>
<dbReference type="PIRSF" id="PIRSF010372">
    <property type="entry name" value="PaiB"/>
    <property type="match status" value="1"/>
</dbReference>
<dbReference type="SUPFAM" id="SSF50475">
    <property type="entry name" value="FMN-binding split barrel"/>
    <property type="match status" value="1"/>
</dbReference>
<dbReference type="InterPro" id="IPR007396">
    <property type="entry name" value="TR_PAI2-type"/>
</dbReference>
<protein>
    <submittedName>
        <fullName evidence="1">FMN-binding negative transcriptional regulator</fullName>
    </submittedName>
</protein>
<organism evidence="1 2">
    <name type="scientific">Aequorivita aurantiaca</name>
    <dbReference type="NCBI Taxonomy" id="3053356"/>
    <lineage>
        <taxon>Bacteria</taxon>
        <taxon>Pseudomonadati</taxon>
        <taxon>Bacteroidota</taxon>
        <taxon>Flavobacteriia</taxon>
        <taxon>Flavobacteriales</taxon>
        <taxon>Flavobacteriaceae</taxon>
        <taxon>Aequorivita</taxon>
    </lineage>
</organism>
<accession>A0ABT8DI72</accession>
<keyword evidence="2" id="KW-1185">Reference proteome</keyword>
<dbReference type="EMBL" id="JAUGQQ010000009">
    <property type="protein sequence ID" value="MDN3725101.1"/>
    <property type="molecule type" value="Genomic_DNA"/>
</dbReference>